<dbReference type="AlphaFoldDB" id="X1EK03"/>
<evidence type="ECO:0000313" key="1">
    <source>
        <dbReference type="EMBL" id="GAH20705.1"/>
    </source>
</evidence>
<proteinExistence type="predicted"/>
<sequence>MQEGNSVEEERLIPNVTFRIEPGYTLSQQLSSPELANNNILVGKIPASAKTEAIYLGRVAEYQRNNNVWLDTEGAHAVYVVGKRRSGKTYTLGVIAESLASNKWIRQGDDKQAILLLDTMNVFITMPFRLSEVYAANSVQVKEAKRWGLVDEALNVMLLYPKGT</sequence>
<protein>
    <recommendedName>
        <fullName evidence="2">Helicase HerA central domain-containing protein</fullName>
    </recommendedName>
</protein>
<dbReference type="EMBL" id="BARU01004462">
    <property type="protein sequence ID" value="GAH20705.1"/>
    <property type="molecule type" value="Genomic_DNA"/>
</dbReference>
<evidence type="ECO:0008006" key="2">
    <source>
        <dbReference type="Google" id="ProtNLM"/>
    </source>
</evidence>
<name>X1EK03_9ZZZZ</name>
<comment type="caution">
    <text evidence="1">The sequence shown here is derived from an EMBL/GenBank/DDBJ whole genome shotgun (WGS) entry which is preliminary data.</text>
</comment>
<gene>
    <name evidence="1" type="ORF">S03H2_08975</name>
</gene>
<reference evidence="1" key="1">
    <citation type="journal article" date="2014" name="Front. Microbiol.">
        <title>High frequency of phylogenetically diverse reductive dehalogenase-homologous genes in deep subseafloor sedimentary metagenomes.</title>
        <authorList>
            <person name="Kawai M."/>
            <person name="Futagami T."/>
            <person name="Toyoda A."/>
            <person name="Takaki Y."/>
            <person name="Nishi S."/>
            <person name="Hori S."/>
            <person name="Arai W."/>
            <person name="Tsubouchi T."/>
            <person name="Morono Y."/>
            <person name="Uchiyama I."/>
            <person name="Ito T."/>
            <person name="Fujiyama A."/>
            <person name="Inagaki F."/>
            <person name="Takami H."/>
        </authorList>
    </citation>
    <scope>NUCLEOTIDE SEQUENCE</scope>
    <source>
        <strain evidence="1">Expedition CK06-06</strain>
    </source>
</reference>
<feature type="non-terminal residue" evidence="1">
    <location>
        <position position="164"/>
    </location>
</feature>
<organism evidence="1">
    <name type="scientific">marine sediment metagenome</name>
    <dbReference type="NCBI Taxonomy" id="412755"/>
    <lineage>
        <taxon>unclassified sequences</taxon>
        <taxon>metagenomes</taxon>
        <taxon>ecological metagenomes</taxon>
    </lineage>
</organism>
<accession>X1EK03</accession>